<evidence type="ECO:0000313" key="3">
    <source>
        <dbReference type="WBParaSite" id="ALUE_0001236501-mRNA-1"/>
    </source>
</evidence>
<proteinExistence type="predicted"/>
<evidence type="ECO:0000256" key="1">
    <source>
        <dbReference type="SAM" id="Phobius"/>
    </source>
</evidence>
<accession>A0A9J2PQN5</accession>
<reference evidence="3" key="1">
    <citation type="submission" date="2023-03" db="UniProtKB">
        <authorList>
            <consortium name="WormBaseParasite"/>
        </authorList>
    </citation>
    <scope>IDENTIFICATION</scope>
</reference>
<sequence length="134" mass="14742">MRNDEVISAIFTEVNPSIRLSVMLKVAMCSSKRECIIFHIGPLCISGSAPIYPLQRCFISTVDVVCVCSSVPCLCLSVCACLYLFVCASLCLFVCTCLYLFVCARLCLFACARLCLFVCACLCIKNIPRVYFGS</sequence>
<dbReference type="Proteomes" id="UP000036681">
    <property type="component" value="Unplaced"/>
</dbReference>
<keyword evidence="1" id="KW-0472">Membrane</keyword>
<name>A0A9J2PQN5_ASCLU</name>
<protein>
    <submittedName>
        <fullName evidence="3">Uncharacterized protein</fullName>
    </submittedName>
</protein>
<dbReference type="WBParaSite" id="ALUE_0001236501-mRNA-1">
    <property type="protein sequence ID" value="ALUE_0001236501-mRNA-1"/>
    <property type="gene ID" value="ALUE_0001236501"/>
</dbReference>
<dbReference type="AlphaFoldDB" id="A0A9J2PQN5"/>
<feature type="transmembrane region" description="Helical" evidence="1">
    <location>
        <begin position="114"/>
        <end position="132"/>
    </location>
</feature>
<feature type="transmembrane region" description="Helical" evidence="1">
    <location>
        <begin position="82"/>
        <end position="102"/>
    </location>
</feature>
<organism evidence="2 3">
    <name type="scientific">Ascaris lumbricoides</name>
    <name type="common">Giant roundworm</name>
    <dbReference type="NCBI Taxonomy" id="6252"/>
    <lineage>
        <taxon>Eukaryota</taxon>
        <taxon>Metazoa</taxon>
        <taxon>Ecdysozoa</taxon>
        <taxon>Nematoda</taxon>
        <taxon>Chromadorea</taxon>
        <taxon>Rhabditida</taxon>
        <taxon>Spirurina</taxon>
        <taxon>Ascaridomorpha</taxon>
        <taxon>Ascaridoidea</taxon>
        <taxon>Ascarididae</taxon>
        <taxon>Ascaris</taxon>
    </lineage>
</organism>
<evidence type="ECO:0000313" key="2">
    <source>
        <dbReference type="Proteomes" id="UP000036681"/>
    </source>
</evidence>
<keyword evidence="1" id="KW-0812">Transmembrane</keyword>
<keyword evidence="1" id="KW-1133">Transmembrane helix</keyword>
<keyword evidence="2" id="KW-1185">Reference proteome</keyword>